<proteinExistence type="predicted"/>
<comment type="caution">
    <text evidence="1">The sequence shown here is derived from an EMBL/GenBank/DDBJ whole genome shotgun (WGS) entry which is preliminary data.</text>
</comment>
<keyword evidence="2" id="KW-1185">Reference proteome</keyword>
<evidence type="ECO:0000313" key="2">
    <source>
        <dbReference type="Proteomes" id="UP000789366"/>
    </source>
</evidence>
<dbReference type="Proteomes" id="UP000789366">
    <property type="component" value="Unassembled WGS sequence"/>
</dbReference>
<dbReference type="EMBL" id="CAJVPW010018095">
    <property type="protein sequence ID" value="CAG8680066.1"/>
    <property type="molecule type" value="Genomic_DNA"/>
</dbReference>
<organism evidence="1 2">
    <name type="scientific">Cetraspora pellucida</name>
    <dbReference type="NCBI Taxonomy" id="1433469"/>
    <lineage>
        <taxon>Eukaryota</taxon>
        <taxon>Fungi</taxon>
        <taxon>Fungi incertae sedis</taxon>
        <taxon>Mucoromycota</taxon>
        <taxon>Glomeromycotina</taxon>
        <taxon>Glomeromycetes</taxon>
        <taxon>Diversisporales</taxon>
        <taxon>Gigasporaceae</taxon>
        <taxon>Cetraspora</taxon>
    </lineage>
</organism>
<sequence length="74" mass="8454">YKTFSQNPYQIHPTAVLTSKAINTKEITAKLRSLKISEAISKELDFFDVPEEEEQSKTSLQAQIEQPPPNNMPY</sequence>
<reference evidence="1" key="1">
    <citation type="submission" date="2021-06" db="EMBL/GenBank/DDBJ databases">
        <authorList>
            <person name="Kallberg Y."/>
            <person name="Tangrot J."/>
            <person name="Rosling A."/>
        </authorList>
    </citation>
    <scope>NUCLEOTIDE SEQUENCE</scope>
    <source>
        <strain evidence="1">28 12/20/2015</strain>
    </source>
</reference>
<name>A0ACA9NVU7_9GLOM</name>
<gene>
    <name evidence="1" type="ORF">SPELUC_LOCUS10108</name>
</gene>
<protein>
    <submittedName>
        <fullName evidence="1">18168_t:CDS:1</fullName>
    </submittedName>
</protein>
<evidence type="ECO:0000313" key="1">
    <source>
        <dbReference type="EMBL" id="CAG8680066.1"/>
    </source>
</evidence>
<feature type="non-terminal residue" evidence="1">
    <location>
        <position position="1"/>
    </location>
</feature>
<accession>A0ACA9NVU7</accession>